<comment type="subcellular location">
    <subcellularLocation>
        <location evidence="1 6">Secreted</location>
    </subcellularLocation>
</comment>
<accession>A0A091CQE7</accession>
<protein>
    <submittedName>
        <fullName evidence="8">DAN domain family member 5</fullName>
    </submittedName>
</protein>
<organism evidence="8 9">
    <name type="scientific">Fukomys damarensis</name>
    <name type="common">Damaraland mole rat</name>
    <name type="synonym">Cryptomys damarensis</name>
    <dbReference type="NCBI Taxonomy" id="885580"/>
    <lineage>
        <taxon>Eukaryota</taxon>
        <taxon>Metazoa</taxon>
        <taxon>Chordata</taxon>
        <taxon>Craniata</taxon>
        <taxon>Vertebrata</taxon>
        <taxon>Euteleostomi</taxon>
        <taxon>Mammalia</taxon>
        <taxon>Eutheria</taxon>
        <taxon>Euarchontoglires</taxon>
        <taxon>Glires</taxon>
        <taxon>Rodentia</taxon>
        <taxon>Hystricomorpha</taxon>
        <taxon>Bathyergidae</taxon>
        <taxon>Fukomys</taxon>
    </lineage>
</organism>
<feature type="chain" id="PRO_5024527125" evidence="6">
    <location>
        <begin position="22"/>
        <end position="187"/>
    </location>
</feature>
<feature type="signal peptide" evidence="6">
    <location>
        <begin position="1"/>
        <end position="21"/>
    </location>
</feature>
<keyword evidence="5" id="KW-1015">Disulfide bond</keyword>
<dbReference type="Pfam" id="PF03045">
    <property type="entry name" value="DAN"/>
    <property type="match status" value="1"/>
</dbReference>
<evidence type="ECO:0000256" key="1">
    <source>
        <dbReference type="ARBA" id="ARBA00004613"/>
    </source>
</evidence>
<dbReference type="PANTHER" id="PTHR15273:SF5">
    <property type="entry name" value="DAN DOMAIN FAMILY MEMBER 5"/>
    <property type="match status" value="1"/>
</dbReference>
<dbReference type="eggNOG" id="ENOG502RZ3T">
    <property type="taxonomic scope" value="Eukaryota"/>
</dbReference>
<reference evidence="8 9" key="1">
    <citation type="submission" date="2013-11" db="EMBL/GenBank/DDBJ databases">
        <title>The Damaraland mole rat (Fukomys damarensis) genome and evolution of African mole rats.</title>
        <authorList>
            <person name="Gladyshev V.N."/>
            <person name="Fang X."/>
        </authorList>
    </citation>
    <scope>NUCLEOTIDE SEQUENCE [LARGE SCALE GENOMIC DNA]</scope>
    <source>
        <tissue evidence="8">Liver</tissue>
    </source>
</reference>
<dbReference type="InterPro" id="IPR004133">
    <property type="entry name" value="DAN_dom"/>
</dbReference>
<evidence type="ECO:0000313" key="8">
    <source>
        <dbReference type="EMBL" id="KFO19515.1"/>
    </source>
</evidence>
<dbReference type="Gene3D" id="2.10.90.10">
    <property type="entry name" value="Cystine-knot cytokines"/>
    <property type="match status" value="1"/>
</dbReference>
<proteinExistence type="inferred from homology"/>
<name>A0A091CQE7_FUKDA</name>
<dbReference type="OMA" id="PVVLWCR"/>
<evidence type="ECO:0000313" key="9">
    <source>
        <dbReference type="Proteomes" id="UP000028990"/>
    </source>
</evidence>
<evidence type="ECO:0000256" key="5">
    <source>
        <dbReference type="ARBA" id="ARBA00023157"/>
    </source>
</evidence>
<dbReference type="InterPro" id="IPR016860">
    <property type="entry name" value="Cerberus"/>
</dbReference>
<evidence type="ECO:0000256" key="6">
    <source>
        <dbReference type="PIRNR" id="PIRNR027807"/>
    </source>
</evidence>
<keyword evidence="4 6" id="KW-0732">Signal</keyword>
<dbReference type="AlphaFoldDB" id="A0A091CQE7"/>
<dbReference type="GO" id="GO:0009966">
    <property type="term" value="P:regulation of signal transduction"/>
    <property type="evidence" value="ECO:0007669"/>
    <property type="project" value="UniProtKB-ARBA"/>
</dbReference>
<evidence type="ECO:0000256" key="2">
    <source>
        <dbReference type="ARBA" id="ARBA00007872"/>
    </source>
</evidence>
<dbReference type="STRING" id="885580.ENSFDAP00000016520"/>
<feature type="domain" description="DAN" evidence="7">
    <location>
        <begin position="84"/>
        <end position="184"/>
    </location>
</feature>
<evidence type="ECO:0000256" key="3">
    <source>
        <dbReference type="ARBA" id="ARBA00022525"/>
    </source>
</evidence>
<gene>
    <name evidence="8" type="ORF">H920_19100</name>
</gene>
<sequence>MFCGLLTSLLGLLSGAWLSTGSEWPGPGAPLPQPWAAPNRTGALVPPAPLAAPALGGWRAFLGLQSGRWERPGKLKQGEGVAAAMSLPLDPQEVAQERCRAVLFVQVLSRPSCTAARVHTQLCFGQCSSPYVPGSVTASRTLCNSCAPTRKRRAPVVLWCRVGSPASPQWVKTSTVLVEGCQCSLKL</sequence>
<keyword evidence="3 6" id="KW-0964">Secreted</keyword>
<keyword evidence="9" id="KW-1185">Reference proteome</keyword>
<dbReference type="GO" id="GO:0005576">
    <property type="term" value="C:extracellular region"/>
    <property type="evidence" value="ECO:0007669"/>
    <property type="project" value="UniProtKB-SubCell"/>
</dbReference>
<dbReference type="Proteomes" id="UP000028990">
    <property type="component" value="Unassembled WGS sequence"/>
</dbReference>
<comment type="similarity">
    <text evidence="2 6">Belongs to the DAN family.</text>
</comment>
<evidence type="ECO:0000256" key="4">
    <source>
        <dbReference type="ARBA" id="ARBA00022729"/>
    </source>
</evidence>
<dbReference type="EMBL" id="KN125026">
    <property type="protein sequence ID" value="KFO19515.1"/>
    <property type="molecule type" value="Genomic_DNA"/>
</dbReference>
<dbReference type="PANTHER" id="PTHR15273">
    <property type="entry name" value="DAN DOMAIN FAMILY MEMBER 5"/>
    <property type="match status" value="1"/>
</dbReference>
<dbReference type="InterPro" id="IPR029034">
    <property type="entry name" value="Cystine-knot_cytokine"/>
</dbReference>
<evidence type="ECO:0000259" key="7">
    <source>
        <dbReference type="Pfam" id="PF03045"/>
    </source>
</evidence>